<name>A0A6B2ASK4_PSESX</name>
<evidence type="ECO:0008006" key="2">
    <source>
        <dbReference type="Google" id="ProtNLM"/>
    </source>
</evidence>
<dbReference type="AlphaFoldDB" id="A0A6B2ASK4"/>
<evidence type="ECO:0000313" key="1">
    <source>
        <dbReference type="EMBL" id="NAO76004.1"/>
    </source>
</evidence>
<organism evidence="1">
    <name type="scientific">Pseudomonas syringae</name>
    <dbReference type="NCBI Taxonomy" id="317"/>
    <lineage>
        <taxon>Bacteria</taxon>
        <taxon>Pseudomonadati</taxon>
        <taxon>Pseudomonadota</taxon>
        <taxon>Gammaproteobacteria</taxon>
        <taxon>Pseudomonadales</taxon>
        <taxon>Pseudomonadaceae</taxon>
        <taxon>Pseudomonas</taxon>
    </lineage>
</organism>
<reference evidence="1" key="1">
    <citation type="journal article" date="2020" name="Phytopathology">
        <title>Zucchini vein clearing disease is caused by several lineages within Pseudomonas syringae species complex.</title>
        <authorList>
            <person name="Lacault C."/>
            <person name="Briand M."/>
            <person name="Jacques M.A."/>
            <person name="Darrasse A."/>
        </authorList>
    </citation>
    <scope>NUCLEOTIDE SEQUENCE</scope>
    <source>
        <strain evidence="1">P123</strain>
    </source>
</reference>
<accession>A0A6B2ASK4</accession>
<gene>
    <name evidence="1" type="ORF">PspP123CL_08455</name>
</gene>
<proteinExistence type="predicted"/>
<comment type="caution">
    <text evidence="1">The sequence shown here is derived from an EMBL/GenBank/DDBJ whole genome shotgun (WGS) entry which is preliminary data.</text>
</comment>
<dbReference type="EMBL" id="VLIF01000003">
    <property type="protein sequence ID" value="NAO76004.1"/>
    <property type="molecule type" value="Genomic_DNA"/>
</dbReference>
<sequence length="184" mass="20744">MSISFHIRRLLTKRRQTDALMDETLTYLKDRYKDEQARFDHFENKCAKFLTAVSVVIVALTALVSAKGKVIFAFHGPLDILAFGSFLAAAFCVVCSWGHALNALRIRDCPSLPSSRETAEWMKNAASQAHQQHLYNCYVDTLEKLKSAIDEKSKPLDFAYSEMVYAAWALSLLAVISIGRELYS</sequence>
<protein>
    <recommendedName>
        <fullName evidence="2">SMODS and SLOG-associating 2TM effector domain-containing protein</fullName>
    </recommendedName>
</protein>